<keyword evidence="2" id="KW-0812">Transmembrane</keyword>
<evidence type="ECO:0000313" key="4">
    <source>
        <dbReference type="Proteomes" id="UP000249819"/>
    </source>
</evidence>
<proteinExistence type="predicted"/>
<keyword evidence="4" id="KW-1185">Reference proteome</keyword>
<dbReference type="RefSeq" id="WP_111591172.1">
    <property type="nucleotide sequence ID" value="NZ_QLMA01000002.1"/>
</dbReference>
<dbReference type="Proteomes" id="UP000249819">
    <property type="component" value="Unassembled WGS sequence"/>
</dbReference>
<evidence type="ECO:0000256" key="2">
    <source>
        <dbReference type="SAM" id="Phobius"/>
    </source>
</evidence>
<reference evidence="3 4" key="1">
    <citation type="submission" date="2018-06" db="EMBL/GenBank/DDBJ databases">
        <title>Genomic Encyclopedia of Archaeal and Bacterial Type Strains, Phase II (KMG-II): from individual species to whole genera.</title>
        <authorList>
            <person name="Goeker M."/>
        </authorList>
    </citation>
    <scope>NUCLEOTIDE SEQUENCE [LARGE SCALE GENOMIC DNA]</scope>
    <source>
        <strain evidence="3 4">DSM 29821</strain>
    </source>
</reference>
<evidence type="ECO:0000256" key="1">
    <source>
        <dbReference type="SAM" id="Coils"/>
    </source>
</evidence>
<keyword evidence="2" id="KW-1133">Transmembrane helix</keyword>
<evidence type="ECO:0000313" key="3">
    <source>
        <dbReference type="EMBL" id="RAJ85518.1"/>
    </source>
</evidence>
<dbReference type="AlphaFoldDB" id="A0A327W7T1"/>
<keyword evidence="1" id="KW-0175">Coiled coil</keyword>
<organism evidence="3 4">
    <name type="scientific">Chitinophaga dinghuensis</name>
    <dbReference type="NCBI Taxonomy" id="1539050"/>
    <lineage>
        <taxon>Bacteria</taxon>
        <taxon>Pseudomonadati</taxon>
        <taxon>Bacteroidota</taxon>
        <taxon>Chitinophagia</taxon>
        <taxon>Chitinophagales</taxon>
        <taxon>Chitinophagaceae</taxon>
        <taxon>Chitinophaga</taxon>
    </lineage>
</organism>
<protein>
    <submittedName>
        <fullName evidence="3">Uncharacterized protein</fullName>
    </submittedName>
</protein>
<feature type="transmembrane region" description="Helical" evidence="2">
    <location>
        <begin position="80"/>
        <end position="101"/>
    </location>
</feature>
<accession>A0A327W7T1</accession>
<comment type="caution">
    <text evidence="3">The sequence shown here is derived from an EMBL/GenBank/DDBJ whole genome shotgun (WGS) entry which is preliminary data.</text>
</comment>
<sequence>MAKKKKIHGFDALEQEIARLQKRSVDLEDVLLERVDHFKDNYKRMALNSIIPGSGKHTNMMSAAGKVAKFAWESGRFKNFATGALITALEFFGVQLGIKLFNKFAKSRKEKKKNDPDFE</sequence>
<name>A0A327W7T1_9BACT</name>
<dbReference type="EMBL" id="QLMA01000002">
    <property type="protein sequence ID" value="RAJ85518.1"/>
    <property type="molecule type" value="Genomic_DNA"/>
</dbReference>
<gene>
    <name evidence="3" type="ORF">CLV59_102222</name>
</gene>
<dbReference type="OrthoDB" id="670903at2"/>
<keyword evidence="2" id="KW-0472">Membrane</keyword>
<feature type="coiled-coil region" evidence="1">
    <location>
        <begin position="3"/>
        <end position="30"/>
    </location>
</feature>